<keyword evidence="2" id="KW-0812">Transmembrane</keyword>
<evidence type="ECO:0000256" key="1">
    <source>
        <dbReference type="SAM" id="MobiDB-lite"/>
    </source>
</evidence>
<comment type="caution">
    <text evidence="3">The sequence shown here is derived from an EMBL/GenBank/DDBJ whole genome shotgun (WGS) entry which is preliminary data.</text>
</comment>
<dbReference type="PANTHER" id="PTHR31876">
    <property type="entry name" value="COV-LIKE PROTEIN 1"/>
    <property type="match status" value="1"/>
</dbReference>
<keyword evidence="4" id="KW-1185">Reference proteome</keyword>
<dbReference type="Proteomes" id="UP001595660">
    <property type="component" value="Unassembled WGS sequence"/>
</dbReference>
<reference evidence="3 4" key="1">
    <citation type="journal article" date="2019" name="Int. J. Syst. Evol. Microbiol.">
        <title>The Global Catalogue of Microorganisms (GCM) 10K type strain sequencing project: providing services to taxonomists for standard genome sequencing and annotation.</title>
        <authorList>
            <consortium name="The Broad Institute Genomics Platform"/>
            <consortium name="The Broad Institute Genome Sequencing Center for Infectious Disease"/>
            <person name="Wu L."/>
            <person name="Ma J."/>
        </authorList>
    </citation>
    <scope>NUCLEOTIDE SEQUENCE [LARGE SCALE GENOMIC DNA]</scope>
    <source>
        <strain evidence="3 4">CGMCC 1.12562</strain>
    </source>
</reference>
<gene>
    <name evidence="3" type="ORF">ACFOKC_00545</name>
</gene>
<accession>A0ABD5NB21</accession>
<organism evidence="3 4">
    <name type="scientific">Halobacterium litoreum</name>
    <dbReference type="NCBI Taxonomy" id="2039234"/>
    <lineage>
        <taxon>Archaea</taxon>
        <taxon>Methanobacteriati</taxon>
        <taxon>Methanobacteriota</taxon>
        <taxon>Stenosarchaea group</taxon>
        <taxon>Halobacteria</taxon>
        <taxon>Halobacteriales</taxon>
        <taxon>Halobacteriaceae</taxon>
        <taxon>Halobacterium</taxon>
    </lineage>
</organism>
<protein>
    <submittedName>
        <fullName evidence="3">DUF502 domain-containing protein</fullName>
    </submittedName>
</protein>
<keyword evidence="2" id="KW-1133">Transmembrane helix</keyword>
<dbReference type="PANTHER" id="PTHR31876:SF26">
    <property type="entry name" value="PROTEIN LIKE COV 2"/>
    <property type="match status" value="1"/>
</dbReference>
<evidence type="ECO:0000256" key="2">
    <source>
        <dbReference type="SAM" id="Phobius"/>
    </source>
</evidence>
<feature type="region of interest" description="Disordered" evidence="1">
    <location>
        <begin position="200"/>
        <end position="232"/>
    </location>
</feature>
<keyword evidence="2" id="KW-0472">Membrane</keyword>
<dbReference type="AlphaFoldDB" id="A0ABD5NB21"/>
<dbReference type="InterPro" id="IPR007462">
    <property type="entry name" value="COV1-like"/>
</dbReference>
<dbReference type="EMBL" id="JBHRWN010000002">
    <property type="protein sequence ID" value="MFC3476203.1"/>
    <property type="molecule type" value="Genomic_DNA"/>
</dbReference>
<dbReference type="GeneID" id="69117887"/>
<evidence type="ECO:0000313" key="3">
    <source>
        <dbReference type="EMBL" id="MFC3476203.1"/>
    </source>
</evidence>
<sequence>MRIKTTLKSNFTTGLILVGPLLVTLFVLRTVMGWLGGVLVPVVEGTRLETFTANNLLLAQLLVLVLFFLLVTALGFLAQRSAGKRLFGRTGRLVNFLPVFRTIYGTIRGMATSVVSRSTDYESVVYVEYPRKGVYRLGLMTGDSPDDLETYAGEPAQNVFFPGSPNPTQGSLIMVPESNVHESDMSVRAAIRFLMTTGMDSSRGPIELDDEEMHIPGEPRDEPSDETPGSAD</sequence>
<feature type="compositionally biased region" description="Basic and acidic residues" evidence="1">
    <location>
        <begin position="213"/>
        <end position="222"/>
    </location>
</feature>
<dbReference type="RefSeq" id="WP_232569179.1">
    <property type="nucleotide sequence ID" value="NZ_CP089466.1"/>
</dbReference>
<proteinExistence type="predicted"/>
<evidence type="ECO:0000313" key="4">
    <source>
        <dbReference type="Proteomes" id="UP001595660"/>
    </source>
</evidence>
<feature type="transmembrane region" description="Helical" evidence="2">
    <location>
        <begin position="56"/>
        <end position="77"/>
    </location>
</feature>
<name>A0ABD5NB21_9EURY</name>
<dbReference type="Pfam" id="PF04367">
    <property type="entry name" value="DUF502"/>
    <property type="match status" value="1"/>
</dbReference>
<feature type="transmembrane region" description="Helical" evidence="2">
    <location>
        <begin position="12"/>
        <end position="36"/>
    </location>
</feature>